<evidence type="ECO:0000256" key="1">
    <source>
        <dbReference type="ARBA" id="ARBA00001961"/>
    </source>
</evidence>
<dbReference type="EMBL" id="BPRE01000021">
    <property type="protein sequence ID" value="GJE78177.1"/>
    <property type="molecule type" value="Genomic_DNA"/>
</dbReference>
<keyword evidence="9" id="KW-1185">Reference proteome</keyword>
<keyword evidence="3" id="KW-0847">Vitamin C</keyword>
<keyword evidence="2" id="KW-0479">Metal-binding</keyword>
<organism evidence="8 9">
    <name type="scientific">Methylorubrum suomiense</name>
    <dbReference type="NCBI Taxonomy" id="144191"/>
    <lineage>
        <taxon>Bacteria</taxon>
        <taxon>Pseudomonadati</taxon>
        <taxon>Pseudomonadota</taxon>
        <taxon>Alphaproteobacteria</taxon>
        <taxon>Hyphomicrobiales</taxon>
        <taxon>Methylobacteriaceae</taxon>
        <taxon>Methylorubrum</taxon>
    </lineage>
</organism>
<accession>A0ABQ4V184</accession>
<dbReference type="InterPro" id="IPR006620">
    <property type="entry name" value="Pro_4_hyd_alph"/>
</dbReference>
<keyword evidence="5" id="KW-0560">Oxidoreductase</keyword>
<evidence type="ECO:0000313" key="9">
    <source>
        <dbReference type="Proteomes" id="UP001055093"/>
    </source>
</evidence>
<dbReference type="InterPro" id="IPR005123">
    <property type="entry name" value="Oxoglu/Fe-dep_dioxygenase_dom"/>
</dbReference>
<keyword evidence="6" id="KW-0408">Iron</keyword>
<evidence type="ECO:0000256" key="6">
    <source>
        <dbReference type="ARBA" id="ARBA00023004"/>
    </source>
</evidence>
<evidence type="ECO:0000256" key="5">
    <source>
        <dbReference type="ARBA" id="ARBA00023002"/>
    </source>
</evidence>
<dbReference type="Pfam" id="PF13640">
    <property type="entry name" value="2OG-FeII_Oxy_3"/>
    <property type="match status" value="1"/>
</dbReference>
<dbReference type="Gene3D" id="3.40.30.10">
    <property type="entry name" value="Glutaredoxin"/>
    <property type="match status" value="1"/>
</dbReference>
<dbReference type="Gene3D" id="2.60.120.620">
    <property type="entry name" value="q2cbj1_9rhob like domain"/>
    <property type="match status" value="1"/>
</dbReference>
<proteinExistence type="predicted"/>
<gene>
    <name evidence="8" type="primary">ybiX</name>
    <name evidence="8" type="ORF">BGCPKDLD_4788</name>
</gene>
<evidence type="ECO:0000256" key="3">
    <source>
        <dbReference type="ARBA" id="ARBA00022896"/>
    </source>
</evidence>
<dbReference type="SUPFAM" id="SSF52833">
    <property type="entry name" value="Thioredoxin-like"/>
    <property type="match status" value="1"/>
</dbReference>
<comment type="cofactor">
    <cofactor evidence="1">
        <name>L-ascorbate</name>
        <dbReference type="ChEBI" id="CHEBI:38290"/>
    </cofactor>
</comment>
<sequence>MYSGVSPEIGVSGFAEDRQAMSMSASAEPAASYVVLSPGDPAPWFAQASPSNPRYIFDTVAGRYVVLGFYGSAGHASGAAALAAIERNRALFDDERISFFGVSLDPADHSEGRLRESLPGIRHFLDFDGQVSRLYGAVSREAVIGSRLEIRPFWLVLDPTLRVIARIPFAPDGSDRETLFAELARLPPPDRFAGFEIPPPILVLPNVFEPALCRDLIALYERQGGQESGFMREVDGKTALVHDPAHKRRRDVTVEDPQLVGAIQSRILRRVASEIRKIFHFDATRMERYIVSCYAAEDGGHFRAHRDNTTRGTAHRRFAVSINLNDTFEGGEVSFPEYGKRGFKAPPGGAVIFPCALLHAVSRVTAGRRYAFLPFLYDEAAARLREANAGFVGEGSGYRADTTT</sequence>
<evidence type="ECO:0000256" key="4">
    <source>
        <dbReference type="ARBA" id="ARBA00022964"/>
    </source>
</evidence>
<evidence type="ECO:0000259" key="7">
    <source>
        <dbReference type="PROSITE" id="PS51471"/>
    </source>
</evidence>
<keyword evidence="4" id="KW-0223">Dioxygenase</keyword>
<evidence type="ECO:0000256" key="2">
    <source>
        <dbReference type="ARBA" id="ARBA00022723"/>
    </source>
</evidence>
<reference evidence="8" key="2">
    <citation type="submission" date="2021-08" db="EMBL/GenBank/DDBJ databases">
        <authorList>
            <person name="Tani A."/>
            <person name="Ola A."/>
            <person name="Ogura Y."/>
            <person name="Katsura K."/>
            <person name="Hayashi T."/>
        </authorList>
    </citation>
    <scope>NUCLEOTIDE SEQUENCE</scope>
    <source>
        <strain evidence="8">DSM 14458</strain>
    </source>
</reference>
<protein>
    <submittedName>
        <fullName evidence="8">PKHD-type hydroxylase YbiX</fullName>
    </submittedName>
</protein>
<evidence type="ECO:0000313" key="8">
    <source>
        <dbReference type="EMBL" id="GJE78177.1"/>
    </source>
</evidence>
<dbReference type="InterPro" id="IPR036249">
    <property type="entry name" value="Thioredoxin-like_sf"/>
</dbReference>
<dbReference type="PROSITE" id="PS51471">
    <property type="entry name" value="FE2OG_OXY"/>
    <property type="match status" value="1"/>
</dbReference>
<reference evidence="8" key="1">
    <citation type="journal article" date="2021" name="Front. Microbiol.">
        <title>Comprehensive Comparative Genomics and Phenotyping of Methylobacterium Species.</title>
        <authorList>
            <person name="Alessa O."/>
            <person name="Ogura Y."/>
            <person name="Fujitani Y."/>
            <person name="Takami H."/>
            <person name="Hayashi T."/>
            <person name="Sahin N."/>
            <person name="Tani A."/>
        </authorList>
    </citation>
    <scope>NUCLEOTIDE SEQUENCE</scope>
    <source>
        <strain evidence="8">DSM 14458</strain>
    </source>
</reference>
<dbReference type="SMART" id="SM00702">
    <property type="entry name" value="P4Hc"/>
    <property type="match status" value="1"/>
</dbReference>
<feature type="domain" description="Fe2OG dioxygenase" evidence="7">
    <location>
        <begin position="282"/>
        <end position="379"/>
    </location>
</feature>
<name>A0ABQ4V184_9HYPH</name>
<dbReference type="Proteomes" id="UP001055093">
    <property type="component" value="Unassembled WGS sequence"/>
</dbReference>
<dbReference type="SUPFAM" id="SSF51197">
    <property type="entry name" value="Clavaminate synthase-like"/>
    <property type="match status" value="1"/>
</dbReference>
<comment type="caution">
    <text evidence="8">The sequence shown here is derived from an EMBL/GenBank/DDBJ whole genome shotgun (WGS) entry which is preliminary data.</text>
</comment>
<dbReference type="InterPro" id="IPR044862">
    <property type="entry name" value="Pro_4_hyd_alph_FE2OG_OXY"/>
</dbReference>